<keyword evidence="5" id="KW-1185">Reference proteome</keyword>
<dbReference type="Proteomes" id="UP000243052">
    <property type="component" value="Chromosome iv"/>
</dbReference>
<dbReference type="PANTHER" id="PTHR24198">
    <property type="entry name" value="ANKYRIN REPEAT AND PROTEIN KINASE DOMAIN-CONTAINING PROTEIN"/>
    <property type="match status" value="1"/>
</dbReference>
<dbReference type="PROSITE" id="PS50297">
    <property type="entry name" value="ANK_REP_REGION"/>
    <property type="match status" value="2"/>
</dbReference>
<dbReference type="PROSITE" id="PS50088">
    <property type="entry name" value="ANK_REPEAT"/>
    <property type="match status" value="2"/>
</dbReference>
<evidence type="ECO:0000256" key="1">
    <source>
        <dbReference type="ARBA" id="ARBA00022737"/>
    </source>
</evidence>
<dbReference type="AlphaFoldDB" id="A0A0X8HSY8"/>
<evidence type="ECO:0000256" key="3">
    <source>
        <dbReference type="PROSITE-ProRule" id="PRU00023"/>
    </source>
</evidence>
<feature type="repeat" description="ANK" evidence="3">
    <location>
        <begin position="108"/>
        <end position="140"/>
    </location>
</feature>
<gene>
    <name evidence="4" type="ORF">AW171_hschr42827</name>
</gene>
<feature type="repeat" description="ANK" evidence="3">
    <location>
        <begin position="39"/>
        <end position="71"/>
    </location>
</feature>
<dbReference type="STRING" id="45286.A0A0X8HSY8"/>
<dbReference type="EMBL" id="CP014244">
    <property type="protein sequence ID" value="AMD20905.1"/>
    <property type="molecule type" value="Genomic_DNA"/>
</dbReference>
<sequence>MLLDPSIRLRNAIINNQLIIVRHVLKRWPELLTNIDPSNGWTSLHYAAFHGHYLLCALLIQKGHDSDGIRRTADGDSCVHLALINGHEQTTHLLLQHFPQCVQDRNAQGRTPAHIACMGDFHQCLSLLLHVGTDITVGDAEGNTAFHIATIYGSLRCAELLVQQVAGRPEECEKRNNAGWTPAEVAMTFAVQNIFLNYVRDASMRQAFQQITPVVPWSVATASSETTAVTSAPPSLLSISITKVRT</sequence>
<dbReference type="GeneID" id="28724174"/>
<dbReference type="Gene3D" id="1.25.40.20">
    <property type="entry name" value="Ankyrin repeat-containing domain"/>
    <property type="match status" value="1"/>
</dbReference>
<dbReference type="OrthoDB" id="823504at2759"/>
<dbReference type="InterPro" id="IPR036770">
    <property type="entry name" value="Ankyrin_rpt-contain_sf"/>
</dbReference>
<keyword evidence="1" id="KW-0677">Repeat</keyword>
<dbReference type="SMART" id="SM00248">
    <property type="entry name" value="ANK"/>
    <property type="match status" value="4"/>
</dbReference>
<keyword evidence="2 3" id="KW-0040">ANK repeat</keyword>
<protein>
    <submittedName>
        <fullName evidence="4">HDR163Wp</fullName>
    </submittedName>
</protein>
<dbReference type="Pfam" id="PF12796">
    <property type="entry name" value="Ank_2"/>
    <property type="match status" value="1"/>
</dbReference>
<dbReference type="PANTHER" id="PTHR24198:SF165">
    <property type="entry name" value="ANKYRIN REPEAT-CONTAINING PROTEIN-RELATED"/>
    <property type="match status" value="1"/>
</dbReference>
<reference evidence="4 5" key="1">
    <citation type="submission" date="2016-01" db="EMBL/GenBank/DDBJ databases">
        <title>Genome sequence of the yeast Holleya sinecauda.</title>
        <authorList>
            <person name="Dietrich F.S."/>
        </authorList>
    </citation>
    <scope>NUCLEOTIDE SEQUENCE [LARGE SCALE GENOMIC DNA]</scope>
    <source>
        <strain evidence="4 5">ATCC 58844</strain>
    </source>
</reference>
<name>A0A0X8HSY8_9SACH</name>
<evidence type="ECO:0000256" key="2">
    <source>
        <dbReference type="ARBA" id="ARBA00023043"/>
    </source>
</evidence>
<proteinExistence type="predicted"/>
<evidence type="ECO:0000313" key="4">
    <source>
        <dbReference type="EMBL" id="AMD20905.1"/>
    </source>
</evidence>
<accession>A0A0X8HSY8</accession>
<dbReference type="InterPro" id="IPR002110">
    <property type="entry name" value="Ankyrin_rpt"/>
</dbReference>
<dbReference type="Pfam" id="PF00023">
    <property type="entry name" value="Ank"/>
    <property type="match status" value="1"/>
</dbReference>
<dbReference type="RefSeq" id="XP_017987901.1">
    <property type="nucleotide sequence ID" value="XM_018132412.1"/>
</dbReference>
<organism evidence="4 5">
    <name type="scientific">Eremothecium sinecaudum</name>
    <dbReference type="NCBI Taxonomy" id="45286"/>
    <lineage>
        <taxon>Eukaryota</taxon>
        <taxon>Fungi</taxon>
        <taxon>Dikarya</taxon>
        <taxon>Ascomycota</taxon>
        <taxon>Saccharomycotina</taxon>
        <taxon>Saccharomycetes</taxon>
        <taxon>Saccharomycetales</taxon>
        <taxon>Saccharomycetaceae</taxon>
        <taxon>Eremothecium</taxon>
    </lineage>
</organism>
<evidence type="ECO:0000313" key="5">
    <source>
        <dbReference type="Proteomes" id="UP000243052"/>
    </source>
</evidence>
<dbReference type="SUPFAM" id="SSF48403">
    <property type="entry name" value="Ankyrin repeat"/>
    <property type="match status" value="1"/>
</dbReference>